<evidence type="ECO:0000256" key="2">
    <source>
        <dbReference type="ARBA" id="ARBA00004604"/>
    </source>
</evidence>
<comment type="function">
    <text evidence="1 7">Involved in ribosome biogenesis, probably through modulation of rDNA transcription.</text>
</comment>
<dbReference type="EMBL" id="LN736363">
    <property type="protein sequence ID" value="CEP62137.1"/>
    <property type="molecule type" value="Genomic_DNA"/>
</dbReference>
<evidence type="ECO:0000313" key="9">
    <source>
        <dbReference type="EMBL" id="CEP62137.1"/>
    </source>
</evidence>
<dbReference type="HOGENOM" id="CLU_095038_0_0_1"/>
<dbReference type="InterPro" id="IPR031404">
    <property type="entry name" value="Rrt14"/>
</dbReference>
<evidence type="ECO:0000256" key="7">
    <source>
        <dbReference type="RuleBase" id="RU362137"/>
    </source>
</evidence>
<dbReference type="Pfam" id="PF17075">
    <property type="entry name" value="RRT14"/>
    <property type="match status" value="1"/>
</dbReference>
<evidence type="ECO:0000256" key="8">
    <source>
        <dbReference type="SAM" id="MobiDB-lite"/>
    </source>
</evidence>
<dbReference type="AlphaFoldDB" id="A0A0C7N2D7"/>
<accession>A0A0C7N2D7</accession>
<protein>
    <recommendedName>
        <fullName evidence="7">Regulator of rDNA transcription 14</fullName>
    </recommendedName>
</protein>
<name>A0A0C7N2D7_9SACH</name>
<evidence type="ECO:0000313" key="10">
    <source>
        <dbReference type="Proteomes" id="UP000054304"/>
    </source>
</evidence>
<sequence length="202" mass="22635">MTVQSSRNQATAAVNSVLSQLLPGCSKIKDDRSGKHMRSRNTNKGSKAQLISRDLKLAAVVRDRDAHGIKKKVNQQRKKEIKAKLALQDQLDQRAKLQILKKHHEEGTLTNKERKYLNKVIGRNVRDLKSWDMEDETDLQDLQDSILESSGVAEQGRRTKKGRKDFKEGPSSKAHTSDHRYAGLTPGLAPVGLSDEEESDAE</sequence>
<evidence type="ECO:0000256" key="3">
    <source>
        <dbReference type="ARBA" id="ARBA00007142"/>
    </source>
</evidence>
<feature type="region of interest" description="Disordered" evidence="8">
    <location>
        <begin position="25"/>
        <end position="48"/>
    </location>
</feature>
<keyword evidence="4 7" id="KW-0805">Transcription regulation</keyword>
<dbReference type="GO" id="GO:0005730">
    <property type="term" value="C:nucleolus"/>
    <property type="evidence" value="ECO:0007669"/>
    <property type="project" value="UniProtKB-SubCell"/>
</dbReference>
<keyword evidence="6 7" id="KW-0539">Nucleus</keyword>
<feature type="region of interest" description="Disordered" evidence="8">
    <location>
        <begin position="146"/>
        <end position="202"/>
    </location>
</feature>
<evidence type="ECO:0000256" key="6">
    <source>
        <dbReference type="ARBA" id="ARBA00023242"/>
    </source>
</evidence>
<organism evidence="9 10">
    <name type="scientific">Lachancea lanzarotensis</name>
    <dbReference type="NCBI Taxonomy" id="1245769"/>
    <lineage>
        <taxon>Eukaryota</taxon>
        <taxon>Fungi</taxon>
        <taxon>Dikarya</taxon>
        <taxon>Ascomycota</taxon>
        <taxon>Saccharomycotina</taxon>
        <taxon>Saccharomycetes</taxon>
        <taxon>Saccharomycetales</taxon>
        <taxon>Saccharomycetaceae</taxon>
        <taxon>Lachancea</taxon>
    </lineage>
</organism>
<feature type="compositionally biased region" description="Basic and acidic residues" evidence="8">
    <location>
        <begin position="165"/>
        <end position="181"/>
    </location>
</feature>
<keyword evidence="5 7" id="KW-0804">Transcription</keyword>
<comment type="similarity">
    <text evidence="3 7">Belongs to the RRT14 family.</text>
</comment>
<evidence type="ECO:0000256" key="5">
    <source>
        <dbReference type="ARBA" id="ARBA00023163"/>
    </source>
</evidence>
<keyword evidence="10" id="KW-1185">Reference proteome</keyword>
<dbReference type="OrthoDB" id="4069371at2759"/>
<reference evidence="9 10" key="1">
    <citation type="submission" date="2014-12" db="EMBL/GenBank/DDBJ databases">
        <authorList>
            <person name="Neuveglise Cecile"/>
        </authorList>
    </citation>
    <scope>NUCLEOTIDE SEQUENCE [LARGE SCALE GENOMIC DNA]</scope>
    <source>
        <strain evidence="9 10">CBS 12615</strain>
    </source>
</reference>
<evidence type="ECO:0000256" key="1">
    <source>
        <dbReference type="ARBA" id="ARBA00002711"/>
    </source>
</evidence>
<dbReference type="Proteomes" id="UP000054304">
    <property type="component" value="Unassembled WGS sequence"/>
</dbReference>
<gene>
    <name evidence="7" type="primary">RRT14</name>
    <name evidence="9" type="ORF">LALA0_S04e08680g</name>
</gene>
<evidence type="ECO:0000256" key="4">
    <source>
        <dbReference type="ARBA" id="ARBA00023015"/>
    </source>
</evidence>
<comment type="subcellular location">
    <subcellularLocation>
        <location evidence="2 7">Nucleus</location>
        <location evidence="2 7">Nucleolus</location>
    </subcellularLocation>
</comment>
<dbReference type="STRING" id="1245769.A0A0C7N2D7"/>
<proteinExistence type="inferred from homology"/>